<feature type="chain" id="PRO_5021883418" description="Lipoprotein" evidence="2">
    <location>
        <begin position="21"/>
        <end position="147"/>
    </location>
</feature>
<dbReference type="EMBL" id="CP036275">
    <property type="protein sequence ID" value="QDU39753.1"/>
    <property type="molecule type" value="Genomic_DNA"/>
</dbReference>
<organism evidence="3 4">
    <name type="scientific">Maioricimonas rarisocia</name>
    <dbReference type="NCBI Taxonomy" id="2528026"/>
    <lineage>
        <taxon>Bacteria</taxon>
        <taxon>Pseudomonadati</taxon>
        <taxon>Planctomycetota</taxon>
        <taxon>Planctomycetia</taxon>
        <taxon>Planctomycetales</taxon>
        <taxon>Planctomycetaceae</taxon>
        <taxon>Maioricimonas</taxon>
    </lineage>
</organism>
<reference evidence="3 4" key="1">
    <citation type="submission" date="2019-02" db="EMBL/GenBank/DDBJ databases">
        <title>Deep-cultivation of Planctomycetes and their phenomic and genomic characterization uncovers novel biology.</title>
        <authorList>
            <person name="Wiegand S."/>
            <person name="Jogler M."/>
            <person name="Boedeker C."/>
            <person name="Pinto D."/>
            <person name="Vollmers J."/>
            <person name="Rivas-Marin E."/>
            <person name="Kohn T."/>
            <person name="Peeters S.H."/>
            <person name="Heuer A."/>
            <person name="Rast P."/>
            <person name="Oberbeckmann S."/>
            <person name="Bunk B."/>
            <person name="Jeske O."/>
            <person name="Meyerdierks A."/>
            <person name="Storesund J.E."/>
            <person name="Kallscheuer N."/>
            <person name="Luecker S."/>
            <person name="Lage O.M."/>
            <person name="Pohl T."/>
            <person name="Merkel B.J."/>
            <person name="Hornburger P."/>
            <person name="Mueller R.-W."/>
            <person name="Bruemmer F."/>
            <person name="Labrenz M."/>
            <person name="Spormann A.M."/>
            <person name="Op den Camp H."/>
            <person name="Overmann J."/>
            <person name="Amann R."/>
            <person name="Jetten M.S.M."/>
            <person name="Mascher T."/>
            <person name="Medema M.H."/>
            <person name="Devos D.P."/>
            <person name="Kaster A.-K."/>
            <person name="Ovreas L."/>
            <person name="Rohde M."/>
            <person name="Galperin M.Y."/>
            <person name="Jogler C."/>
        </authorList>
    </citation>
    <scope>NUCLEOTIDE SEQUENCE [LARGE SCALE GENOMIC DNA]</scope>
    <source>
        <strain evidence="3 4">Mal4</strain>
    </source>
</reference>
<sequence precursor="true">MRVKMPHCVALATLLLIASAGCGGQEDPIESRLKEIGYTPQSLCDEMLQRLEHVQRATPGRPAARTVSEGVRQEDRDRGGDGDRPDPLTFDAVMNDIADKIQYLQKQGTADALSQLLQHLDSQSSLDDKRKDEIRAALQSRVEPEVS</sequence>
<evidence type="ECO:0000313" key="3">
    <source>
        <dbReference type="EMBL" id="QDU39753.1"/>
    </source>
</evidence>
<gene>
    <name evidence="3" type="ORF">Mal4_41000</name>
</gene>
<feature type="compositionally biased region" description="Basic and acidic residues" evidence="1">
    <location>
        <begin position="71"/>
        <end position="86"/>
    </location>
</feature>
<feature type="region of interest" description="Disordered" evidence="1">
    <location>
        <begin position="55"/>
        <end position="90"/>
    </location>
</feature>
<dbReference type="AlphaFoldDB" id="A0A517ZB83"/>
<name>A0A517ZB83_9PLAN</name>
<evidence type="ECO:0000256" key="2">
    <source>
        <dbReference type="SAM" id="SignalP"/>
    </source>
</evidence>
<protein>
    <recommendedName>
        <fullName evidence="5">Lipoprotein</fullName>
    </recommendedName>
</protein>
<dbReference type="RefSeq" id="WP_145370905.1">
    <property type="nucleotide sequence ID" value="NZ_CP036275.1"/>
</dbReference>
<accession>A0A517ZB83</accession>
<proteinExistence type="predicted"/>
<dbReference type="PROSITE" id="PS51257">
    <property type="entry name" value="PROKAR_LIPOPROTEIN"/>
    <property type="match status" value="1"/>
</dbReference>
<keyword evidence="4" id="KW-1185">Reference proteome</keyword>
<feature type="signal peptide" evidence="2">
    <location>
        <begin position="1"/>
        <end position="20"/>
    </location>
</feature>
<evidence type="ECO:0000256" key="1">
    <source>
        <dbReference type="SAM" id="MobiDB-lite"/>
    </source>
</evidence>
<evidence type="ECO:0000313" key="4">
    <source>
        <dbReference type="Proteomes" id="UP000320496"/>
    </source>
</evidence>
<evidence type="ECO:0008006" key="5">
    <source>
        <dbReference type="Google" id="ProtNLM"/>
    </source>
</evidence>
<dbReference type="OrthoDB" id="291423at2"/>
<dbReference type="KEGG" id="mri:Mal4_41000"/>
<keyword evidence="2" id="KW-0732">Signal</keyword>
<dbReference type="Proteomes" id="UP000320496">
    <property type="component" value="Chromosome"/>
</dbReference>